<feature type="transmembrane region" description="Helical" evidence="8">
    <location>
        <begin position="259"/>
        <end position="278"/>
    </location>
</feature>
<dbReference type="EMBL" id="JAPJZI010000001">
    <property type="protein sequence ID" value="MDA5397686.1"/>
    <property type="molecule type" value="Genomic_DNA"/>
</dbReference>
<feature type="transmembrane region" description="Helical" evidence="8">
    <location>
        <begin position="165"/>
        <end position="186"/>
    </location>
</feature>
<evidence type="ECO:0000259" key="9">
    <source>
        <dbReference type="Pfam" id="PF00999"/>
    </source>
</evidence>
<keyword evidence="6 8" id="KW-0472">Membrane</keyword>
<evidence type="ECO:0000256" key="3">
    <source>
        <dbReference type="ARBA" id="ARBA00022448"/>
    </source>
</evidence>
<dbReference type="InterPro" id="IPR038770">
    <property type="entry name" value="Na+/solute_symporter_sf"/>
</dbReference>
<dbReference type="Proteomes" id="UP001151234">
    <property type="component" value="Unassembled WGS sequence"/>
</dbReference>
<sequence length="458" mass="48268">MAAVAALMGLGLLWLRQPPLVGFILAGVALGPTGFGVIPNSESVNLLAEMGVLILLFFIGMELSLKAFVVSLRQSVLVAGGQIVAALIVAILIGFALGLDFAESLILGFIIAMSSTVVAMKMLDDMGVLRGREGRIAVGVLIAQDIAVVPMLIFVSSFGSGDINYVSVTFKVIVAVAFLGGLLWWLGKRGKLRVPFTEQIENKVEILALGSLAICFSAATISGIAGLSPVYGAFIAGILIGNSTLRTRVIPVIEPIQSVLLIVFFLSIGLLMDLSFIWNNLLLVIAASLAVIAAKSVLNIALLRLTGSDEQTALVAGLSMAQIGEFSFVLAAAGLAASALGGDAYRLAIAVTAISLLISPVWANLMRRVERVASAGLTSYRQALMEAYANEIGEVQRGRQAVDRAVFHVRLRYRAARLALYHRRAEKAAEGSGASEDKGDKAAEADPKAQPQQPVKAE</sequence>
<feature type="transmembrane region" description="Helical" evidence="8">
    <location>
        <begin position="344"/>
        <end position="365"/>
    </location>
</feature>
<feature type="transmembrane region" description="Helical" evidence="8">
    <location>
        <begin position="77"/>
        <end position="99"/>
    </location>
</feature>
<organism evidence="10 11">
    <name type="scientific">Hoeflea prorocentri</name>
    <dbReference type="NCBI Taxonomy" id="1922333"/>
    <lineage>
        <taxon>Bacteria</taxon>
        <taxon>Pseudomonadati</taxon>
        <taxon>Pseudomonadota</taxon>
        <taxon>Alphaproteobacteria</taxon>
        <taxon>Hyphomicrobiales</taxon>
        <taxon>Rhizobiaceae</taxon>
        <taxon>Hoeflea</taxon>
    </lineage>
</organism>
<evidence type="ECO:0000256" key="6">
    <source>
        <dbReference type="ARBA" id="ARBA00023136"/>
    </source>
</evidence>
<evidence type="ECO:0000313" key="11">
    <source>
        <dbReference type="Proteomes" id="UP001151234"/>
    </source>
</evidence>
<feature type="transmembrane region" description="Helical" evidence="8">
    <location>
        <begin position="230"/>
        <end position="247"/>
    </location>
</feature>
<reference evidence="10" key="1">
    <citation type="submission" date="2022-11" db="EMBL/GenBank/DDBJ databases">
        <title>Draft genome sequence of Hoeflea poritis E7-10 and Hoeflea prorocentri PM5-8, separated from scleractinian coral Porites lutea and marine dinoflagellate.</title>
        <authorList>
            <person name="Zhang G."/>
            <person name="Wei Q."/>
            <person name="Cai L."/>
        </authorList>
    </citation>
    <scope>NUCLEOTIDE SEQUENCE</scope>
    <source>
        <strain evidence="10">PM5-8</strain>
    </source>
</reference>
<dbReference type="PANTHER" id="PTHR42751:SF3">
    <property type="entry name" value="SODIUM_GLUTAMATE SYMPORTER"/>
    <property type="match status" value="1"/>
</dbReference>
<gene>
    <name evidence="10" type="ORF">OQ273_03770</name>
</gene>
<feature type="region of interest" description="Disordered" evidence="7">
    <location>
        <begin position="425"/>
        <end position="458"/>
    </location>
</feature>
<keyword evidence="3" id="KW-0813">Transport</keyword>
<dbReference type="Gene3D" id="1.20.1530.20">
    <property type="match status" value="1"/>
</dbReference>
<dbReference type="Pfam" id="PF00999">
    <property type="entry name" value="Na_H_Exchanger"/>
    <property type="match status" value="1"/>
</dbReference>
<comment type="subcellular location">
    <subcellularLocation>
        <location evidence="1">Membrane</location>
        <topology evidence="1">Multi-pass membrane protein</topology>
    </subcellularLocation>
</comment>
<keyword evidence="4 8" id="KW-0812">Transmembrane</keyword>
<feature type="compositionally biased region" description="Basic and acidic residues" evidence="7">
    <location>
        <begin position="435"/>
        <end position="447"/>
    </location>
</feature>
<name>A0A9X3UFR1_9HYPH</name>
<proteinExistence type="inferred from homology"/>
<comment type="similarity">
    <text evidence="2">Belongs to the monovalent cation:proton antiporter 2 (CPA2) transporter (TC 2.A.37) family.</text>
</comment>
<accession>A0A9X3UFR1</accession>
<feature type="transmembrane region" description="Helical" evidence="8">
    <location>
        <begin position="46"/>
        <end position="65"/>
    </location>
</feature>
<evidence type="ECO:0000256" key="2">
    <source>
        <dbReference type="ARBA" id="ARBA00005551"/>
    </source>
</evidence>
<dbReference type="GO" id="GO:1902600">
    <property type="term" value="P:proton transmembrane transport"/>
    <property type="evidence" value="ECO:0007669"/>
    <property type="project" value="InterPro"/>
</dbReference>
<dbReference type="InterPro" id="IPR006153">
    <property type="entry name" value="Cation/H_exchanger_TM"/>
</dbReference>
<feature type="transmembrane region" description="Helical" evidence="8">
    <location>
        <begin position="105"/>
        <end position="124"/>
    </location>
</feature>
<evidence type="ECO:0000313" key="10">
    <source>
        <dbReference type="EMBL" id="MDA5397686.1"/>
    </source>
</evidence>
<dbReference type="AlphaFoldDB" id="A0A9X3UFR1"/>
<evidence type="ECO:0000256" key="8">
    <source>
        <dbReference type="SAM" id="Phobius"/>
    </source>
</evidence>
<evidence type="ECO:0000256" key="4">
    <source>
        <dbReference type="ARBA" id="ARBA00022692"/>
    </source>
</evidence>
<dbReference type="PANTHER" id="PTHR42751">
    <property type="entry name" value="SODIUM/HYDROGEN EXCHANGER FAMILY/TRKA DOMAIN PROTEIN"/>
    <property type="match status" value="1"/>
</dbReference>
<protein>
    <submittedName>
        <fullName evidence="10">Cation:proton antiporter</fullName>
    </submittedName>
</protein>
<evidence type="ECO:0000256" key="7">
    <source>
        <dbReference type="SAM" id="MobiDB-lite"/>
    </source>
</evidence>
<keyword evidence="11" id="KW-1185">Reference proteome</keyword>
<dbReference type="RefSeq" id="WP_267989143.1">
    <property type="nucleotide sequence ID" value="NZ_JAPJZI010000001.1"/>
</dbReference>
<feature type="transmembrane region" description="Helical" evidence="8">
    <location>
        <begin position="284"/>
        <end position="302"/>
    </location>
</feature>
<feature type="domain" description="Cation/H+ exchanger transmembrane" evidence="9">
    <location>
        <begin position="4"/>
        <end position="362"/>
    </location>
</feature>
<keyword evidence="5 8" id="KW-1133">Transmembrane helix</keyword>
<dbReference type="GO" id="GO:0016020">
    <property type="term" value="C:membrane"/>
    <property type="evidence" value="ECO:0007669"/>
    <property type="project" value="UniProtKB-SubCell"/>
</dbReference>
<evidence type="ECO:0000256" key="1">
    <source>
        <dbReference type="ARBA" id="ARBA00004141"/>
    </source>
</evidence>
<evidence type="ECO:0000256" key="5">
    <source>
        <dbReference type="ARBA" id="ARBA00022989"/>
    </source>
</evidence>
<dbReference type="GO" id="GO:0015297">
    <property type="term" value="F:antiporter activity"/>
    <property type="evidence" value="ECO:0007669"/>
    <property type="project" value="InterPro"/>
</dbReference>
<feature type="transmembrane region" description="Helical" evidence="8">
    <location>
        <begin position="136"/>
        <end position="159"/>
    </location>
</feature>
<comment type="caution">
    <text evidence="10">The sequence shown here is derived from an EMBL/GenBank/DDBJ whole genome shotgun (WGS) entry which is preliminary data.</text>
</comment>
<feature type="transmembrane region" description="Helical" evidence="8">
    <location>
        <begin position="314"/>
        <end position="338"/>
    </location>
</feature>